<reference evidence="6" key="4">
    <citation type="submission" date="2023-01" db="EMBL/GenBank/DDBJ databases">
        <title>Draft genome sequence of Aliivibrio sifiae strain NBRC 105001.</title>
        <authorList>
            <person name="Sun Q."/>
            <person name="Mori K."/>
        </authorList>
    </citation>
    <scope>NUCLEOTIDE SEQUENCE</scope>
    <source>
        <strain evidence="6">NBRC 105001</strain>
    </source>
</reference>
<dbReference type="PANTHER" id="PTHR30537">
    <property type="entry name" value="HTH-TYPE TRANSCRIPTIONAL REGULATOR"/>
    <property type="match status" value="1"/>
</dbReference>
<dbReference type="EMBL" id="BSOU01000001">
    <property type="protein sequence ID" value="GLR73587.1"/>
    <property type="molecule type" value="Genomic_DNA"/>
</dbReference>
<dbReference type="InterPro" id="IPR005119">
    <property type="entry name" value="LysR_subst-bd"/>
</dbReference>
<keyword evidence="9" id="KW-1185">Reference proteome</keyword>
<dbReference type="RefSeq" id="WP_105064225.1">
    <property type="nucleotide sequence ID" value="NZ_BSOU01000001.1"/>
</dbReference>
<dbReference type="Pfam" id="PF00126">
    <property type="entry name" value="HTH_1"/>
    <property type="match status" value="1"/>
</dbReference>
<dbReference type="Proteomes" id="UP000239273">
    <property type="component" value="Unassembled WGS sequence"/>
</dbReference>
<keyword evidence="2" id="KW-0805">Transcription regulation</keyword>
<evidence type="ECO:0000313" key="6">
    <source>
        <dbReference type="EMBL" id="GLR73587.1"/>
    </source>
</evidence>
<reference evidence="7 8" key="2">
    <citation type="submission" date="2016-12" db="EMBL/GenBank/DDBJ databases">
        <title>Diversity of luminous bacteria.</title>
        <authorList>
            <person name="Yoshizawa S."/>
            <person name="Kogure K."/>
        </authorList>
    </citation>
    <scope>NUCLEOTIDE SEQUENCE [LARGE SCALE GENOMIC DNA]</scope>
    <source>
        <strain evidence="7 8">NBRC 105001</strain>
    </source>
</reference>
<dbReference type="PRINTS" id="PR00039">
    <property type="entry name" value="HTHLYSR"/>
</dbReference>
<dbReference type="Proteomes" id="UP001156660">
    <property type="component" value="Unassembled WGS sequence"/>
</dbReference>
<reference evidence="6" key="1">
    <citation type="journal article" date="2014" name="Int. J. Syst. Evol. Microbiol.">
        <title>Complete genome of a new Firmicutes species belonging to the dominant human colonic microbiota ('Ruminococcus bicirculans') reveals two chromosomes and a selective capacity to utilize plant glucans.</title>
        <authorList>
            <consortium name="NISC Comparative Sequencing Program"/>
            <person name="Wegmann U."/>
            <person name="Louis P."/>
            <person name="Goesmann A."/>
            <person name="Henrissat B."/>
            <person name="Duncan S.H."/>
            <person name="Flint H.J."/>
        </authorList>
    </citation>
    <scope>NUCLEOTIDE SEQUENCE</scope>
    <source>
        <strain evidence="6">NBRC 105001</strain>
    </source>
</reference>
<accession>A0A2S7X9A7</accession>
<dbReference type="GO" id="GO:0003700">
    <property type="term" value="F:DNA-binding transcription factor activity"/>
    <property type="evidence" value="ECO:0007669"/>
    <property type="project" value="InterPro"/>
</dbReference>
<dbReference type="Gene3D" id="3.40.190.10">
    <property type="entry name" value="Periplasmic binding protein-like II"/>
    <property type="match status" value="2"/>
</dbReference>
<evidence type="ECO:0000256" key="4">
    <source>
        <dbReference type="ARBA" id="ARBA00023163"/>
    </source>
</evidence>
<dbReference type="InterPro" id="IPR036388">
    <property type="entry name" value="WH-like_DNA-bd_sf"/>
</dbReference>
<dbReference type="PANTHER" id="PTHR30537:SF74">
    <property type="entry name" value="HTH-TYPE TRANSCRIPTIONAL REGULATOR TRPI"/>
    <property type="match status" value="1"/>
</dbReference>
<dbReference type="CDD" id="cd08432">
    <property type="entry name" value="PBP2_GcdR_TrpI_HvrB_AmpR_like"/>
    <property type="match status" value="1"/>
</dbReference>
<dbReference type="OrthoDB" id="6787458at2"/>
<dbReference type="EMBL" id="MSCP01000002">
    <property type="protein sequence ID" value="PQJ87943.1"/>
    <property type="molecule type" value="Genomic_DNA"/>
</dbReference>
<dbReference type="SUPFAM" id="SSF46785">
    <property type="entry name" value="Winged helix' DNA-binding domain"/>
    <property type="match status" value="1"/>
</dbReference>
<sequence length="302" mass="33716">MKLNHLNGLKAFEASARHLSFSLAAKELNVTPAAIGQQVKLLEEWLGISLFERRSSGASRLVLTKEATQGLPEITRGFTHLSQGLELLKPADISPVLTVAVSPAFAAKWLLMRIDDFQISHPEWDLRLDTNIRTVDYLAESIDIGVRYGKGNWEGLEASLLMTESIFPVCSPELFNKGIDKLGSLVHLPLLHDLSLPKESGFPSWNSWFEQHEIYNVNTDKGLKINNSASVIQAAISGQGIALGRSVLVQDDLDCGRLVQLFPDLECSIELAYYVVWKKNGLMSDKVKAFKEWLQQQMIETR</sequence>
<dbReference type="InterPro" id="IPR036390">
    <property type="entry name" value="WH_DNA-bd_sf"/>
</dbReference>
<dbReference type="Gene3D" id="1.10.10.10">
    <property type="entry name" value="Winged helix-like DNA-binding domain superfamily/Winged helix DNA-binding domain"/>
    <property type="match status" value="1"/>
</dbReference>
<dbReference type="InterPro" id="IPR058163">
    <property type="entry name" value="LysR-type_TF_proteobact-type"/>
</dbReference>
<evidence type="ECO:0000313" key="7">
    <source>
        <dbReference type="EMBL" id="PQJ87943.1"/>
    </source>
</evidence>
<evidence type="ECO:0000259" key="5">
    <source>
        <dbReference type="PROSITE" id="PS50931"/>
    </source>
</evidence>
<dbReference type="GO" id="GO:0006351">
    <property type="term" value="P:DNA-templated transcription"/>
    <property type="evidence" value="ECO:0007669"/>
    <property type="project" value="TreeGrafter"/>
</dbReference>
<dbReference type="GO" id="GO:0043565">
    <property type="term" value="F:sequence-specific DNA binding"/>
    <property type="evidence" value="ECO:0007669"/>
    <property type="project" value="TreeGrafter"/>
</dbReference>
<keyword evidence="4" id="KW-0804">Transcription</keyword>
<feature type="domain" description="HTH lysR-type" evidence="5">
    <location>
        <begin position="1"/>
        <end position="64"/>
    </location>
</feature>
<keyword evidence="3" id="KW-0238">DNA-binding</keyword>
<evidence type="ECO:0000313" key="8">
    <source>
        <dbReference type="Proteomes" id="UP000239273"/>
    </source>
</evidence>
<dbReference type="Pfam" id="PF03466">
    <property type="entry name" value="LysR_substrate"/>
    <property type="match status" value="1"/>
</dbReference>
<protein>
    <submittedName>
        <fullName evidence="7">LysR family transcriptional regulator</fullName>
    </submittedName>
</protein>
<gene>
    <name evidence="7" type="ORF">BTO23_17845</name>
    <name evidence="6" type="ORF">GCM10007855_04600</name>
</gene>
<comment type="similarity">
    <text evidence="1">Belongs to the LysR transcriptional regulatory family.</text>
</comment>
<reference evidence="9" key="3">
    <citation type="journal article" date="2019" name="Int. J. Syst. Evol. Microbiol.">
        <title>The Global Catalogue of Microorganisms (GCM) 10K type strain sequencing project: providing services to taxonomists for standard genome sequencing and annotation.</title>
        <authorList>
            <consortium name="The Broad Institute Genomics Platform"/>
            <consortium name="The Broad Institute Genome Sequencing Center for Infectious Disease"/>
            <person name="Wu L."/>
            <person name="Ma J."/>
        </authorList>
    </citation>
    <scope>NUCLEOTIDE SEQUENCE [LARGE SCALE GENOMIC DNA]</scope>
    <source>
        <strain evidence="9">NBRC 105001</strain>
    </source>
</reference>
<dbReference type="SUPFAM" id="SSF53850">
    <property type="entry name" value="Periplasmic binding protein-like II"/>
    <property type="match status" value="1"/>
</dbReference>
<comment type="caution">
    <text evidence="7">The sequence shown here is derived from an EMBL/GenBank/DDBJ whole genome shotgun (WGS) entry which is preliminary data.</text>
</comment>
<evidence type="ECO:0000313" key="9">
    <source>
        <dbReference type="Proteomes" id="UP001156660"/>
    </source>
</evidence>
<dbReference type="AlphaFoldDB" id="A0A2S7X9A7"/>
<dbReference type="PROSITE" id="PS50931">
    <property type="entry name" value="HTH_LYSR"/>
    <property type="match status" value="1"/>
</dbReference>
<name>A0A2S7X9A7_9GAMM</name>
<organism evidence="7 8">
    <name type="scientific">Aliivibrio sifiae</name>
    <dbReference type="NCBI Taxonomy" id="566293"/>
    <lineage>
        <taxon>Bacteria</taxon>
        <taxon>Pseudomonadati</taxon>
        <taxon>Pseudomonadota</taxon>
        <taxon>Gammaproteobacteria</taxon>
        <taxon>Vibrionales</taxon>
        <taxon>Vibrionaceae</taxon>
        <taxon>Aliivibrio</taxon>
    </lineage>
</organism>
<dbReference type="InterPro" id="IPR000847">
    <property type="entry name" value="LysR_HTH_N"/>
</dbReference>
<proteinExistence type="inferred from homology"/>
<evidence type="ECO:0000256" key="2">
    <source>
        <dbReference type="ARBA" id="ARBA00023015"/>
    </source>
</evidence>
<dbReference type="NCBIfam" id="NF008352">
    <property type="entry name" value="PRK11139.1"/>
    <property type="match status" value="1"/>
</dbReference>
<evidence type="ECO:0000256" key="3">
    <source>
        <dbReference type="ARBA" id="ARBA00023125"/>
    </source>
</evidence>
<evidence type="ECO:0000256" key="1">
    <source>
        <dbReference type="ARBA" id="ARBA00009437"/>
    </source>
</evidence>